<dbReference type="GO" id="GO:0009055">
    <property type="term" value="F:electron transfer activity"/>
    <property type="evidence" value="ECO:0007669"/>
    <property type="project" value="InterPro"/>
</dbReference>
<dbReference type="RefSeq" id="WP_183983488.1">
    <property type="nucleotide sequence ID" value="NZ_JACIEV010000004.1"/>
</dbReference>
<organism evidence="1 2">
    <name type="scientific">Sphingomonas jinjuensis</name>
    <dbReference type="NCBI Taxonomy" id="535907"/>
    <lineage>
        <taxon>Bacteria</taxon>
        <taxon>Pseudomonadati</taxon>
        <taxon>Pseudomonadota</taxon>
        <taxon>Alphaproteobacteria</taxon>
        <taxon>Sphingomonadales</taxon>
        <taxon>Sphingomonadaceae</taxon>
        <taxon>Sphingomonas</taxon>
    </lineage>
</organism>
<dbReference type="Gene3D" id="1.10.760.10">
    <property type="entry name" value="Cytochrome c-like domain"/>
    <property type="match status" value="1"/>
</dbReference>
<dbReference type="InterPro" id="IPR036909">
    <property type="entry name" value="Cyt_c-like_dom_sf"/>
</dbReference>
<name>A0A840F7H2_9SPHN</name>
<dbReference type="Proteomes" id="UP000529795">
    <property type="component" value="Unassembled WGS sequence"/>
</dbReference>
<proteinExistence type="predicted"/>
<dbReference type="GO" id="GO:0020037">
    <property type="term" value="F:heme binding"/>
    <property type="evidence" value="ECO:0007669"/>
    <property type="project" value="InterPro"/>
</dbReference>
<dbReference type="SUPFAM" id="SSF46626">
    <property type="entry name" value="Cytochrome c"/>
    <property type="match status" value="1"/>
</dbReference>
<dbReference type="EMBL" id="JACIEV010000004">
    <property type="protein sequence ID" value="MBB4153669.1"/>
    <property type="molecule type" value="Genomic_DNA"/>
</dbReference>
<comment type="caution">
    <text evidence="1">The sequence shown here is derived from an EMBL/GenBank/DDBJ whole genome shotgun (WGS) entry which is preliminary data.</text>
</comment>
<dbReference type="AlphaFoldDB" id="A0A840F7H2"/>
<reference evidence="1 2" key="1">
    <citation type="submission" date="2020-08" db="EMBL/GenBank/DDBJ databases">
        <title>Genomic Encyclopedia of Type Strains, Phase IV (KMG-IV): sequencing the most valuable type-strain genomes for metagenomic binning, comparative biology and taxonomic classification.</title>
        <authorList>
            <person name="Goeker M."/>
        </authorList>
    </citation>
    <scope>NUCLEOTIDE SEQUENCE [LARGE SCALE GENOMIC DNA]</scope>
    <source>
        <strain evidence="1 2">YC6723</strain>
    </source>
</reference>
<gene>
    <name evidence="1" type="ORF">GGQ80_001575</name>
</gene>
<accession>A0A840F7H2</accession>
<evidence type="ECO:0000313" key="1">
    <source>
        <dbReference type="EMBL" id="MBB4153669.1"/>
    </source>
</evidence>
<protein>
    <submittedName>
        <fullName evidence="1">Cytochrome c5</fullName>
    </submittedName>
</protein>
<evidence type="ECO:0000313" key="2">
    <source>
        <dbReference type="Proteomes" id="UP000529795"/>
    </source>
</evidence>
<sequence length="140" mass="14142">MRSNAAIGVLIAAIVAIVLLAVGAPHNRPAPAPKPVPTVPEPSVAGGGLALTSASIELPADEAKFPAGPGSDVADRVCTACHSASMILTQPPLTSDQWAAAIKKMAEVYKARITPDEATTIHAYLVGMTGATKPAEVAAK</sequence>
<keyword evidence="2" id="KW-1185">Reference proteome</keyword>